<proteinExistence type="predicted"/>
<evidence type="ECO:0000313" key="3">
    <source>
        <dbReference type="Proteomes" id="UP001187471"/>
    </source>
</evidence>
<feature type="non-terminal residue" evidence="2">
    <location>
        <position position="1"/>
    </location>
</feature>
<evidence type="ECO:0000259" key="1">
    <source>
        <dbReference type="Pfam" id="PF03407"/>
    </source>
</evidence>
<accession>A0AA88S403</accession>
<name>A0AA88S403_9ASTE</name>
<comment type="caution">
    <text evidence="2">The sequence shown here is derived from an EMBL/GenBank/DDBJ whole genome shotgun (WGS) entry which is preliminary data.</text>
</comment>
<feature type="domain" description="Nucleotide-diphospho-sugar transferase" evidence="1">
    <location>
        <begin position="25"/>
        <end position="94"/>
    </location>
</feature>
<organism evidence="2 3">
    <name type="scientific">Escallonia rubra</name>
    <dbReference type="NCBI Taxonomy" id="112253"/>
    <lineage>
        <taxon>Eukaryota</taxon>
        <taxon>Viridiplantae</taxon>
        <taxon>Streptophyta</taxon>
        <taxon>Embryophyta</taxon>
        <taxon>Tracheophyta</taxon>
        <taxon>Spermatophyta</taxon>
        <taxon>Magnoliopsida</taxon>
        <taxon>eudicotyledons</taxon>
        <taxon>Gunneridae</taxon>
        <taxon>Pentapetalae</taxon>
        <taxon>asterids</taxon>
        <taxon>campanulids</taxon>
        <taxon>Escalloniales</taxon>
        <taxon>Escalloniaceae</taxon>
        <taxon>Escallonia</taxon>
    </lineage>
</organism>
<dbReference type="Pfam" id="PF03407">
    <property type="entry name" value="Nucleotid_trans"/>
    <property type="match status" value="2"/>
</dbReference>
<reference evidence="2" key="1">
    <citation type="submission" date="2022-12" db="EMBL/GenBank/DDBJ databases">
        <title>Draft genome assemblies for two species of Escallonia (Escalloniales).</title>
        <authorList>
            <person name="Chanderbali A."/>
            <person name="Dervinis C."/>
            <person name="Anghel I."/>
            <person name="Soltis D."/>
            <person name="Soltis P."/>
            <person name="Zapata F."/>
        </authorList>
    </citation>
    <scope>NUCLEOTIDE SEQUENCE</scope>
    <source>
        <strain evidence="2">UCBG92.1500</strain>
        <tissue evidence="2">Leaf</tissue>
    </source>
</reference>
<evidence type="ECO:0000313" key="2">
    <source>
        <dbReference type="EMBL" id="KAK2995210.1"/>
    </source>
</evidence>
<sequence length="265" mass="31354">MKTRPRRCLSFFLKVFGFEESTRTLLDHLLFVAMDLTAYDWYMFRRLNCNRLVTEGVDFACERLYKSDDFIKMMWRRTLFLLDVLKHGYSFIFTKPYHKAKQERKRGSRNKYGLVQENSWSEDNFINTGFYYINSNIRTISLFEIWHGMKHNSVGMKEDGCLRGIRAQGMHESKGGSKQMDPRQRVLKAHDRKFEMSVMGELTFFLSLQIKQSKEGIFINQSKYTWELLKRFGMDNAKPKGTPISPSVSLVKDENGKDVDHQLYR</sequence>
<gene>
    <name evidence="2" type="ORF">RJ640_000515</name>
</gene>
<feature type="domain" description="Nucleotide-diphospho-sugar transferase" evidence="1">
    <location>
        <begin position="117"/>
        <end position="204"/>
    </location>
</feature>
<dbReference type="PANTHER" id="PTHR46038:SF12">
    <property type="entry name" value="OS03G0731800 PROTEIN"/>
    <property type="match status" value="1"/>
</dbReference>
<dbReference type="PANTHER" id="PTHR46038">
    <property type="entry name" value="EXPRESSED PROTEIN-RELATED"/>
    <property type="match status" value="1"/>
</dbReference>
<dbReference type="AlphaFoldDB" id="A0AA88S403"/>
<keyword evidence="3" id="KW-1185">Reference proteome</keyword>
<dbReference type="InterPro" id="IPR005069">
    <property type="entry name" value="Nucl-diP-sugar_transferase"/>
</dbReference>
<dbReference type="Proteomes" id="UP001187471">
    <property type="component" value="Unassembled WGS sequence"/>
</dbReference>
<protein>
    <recommendedName>
        <fullName evidence="1">Nucleotide-diphospho-sugar transferase domain-containing protein</fullName>
    </recommendedName>
</protein>
<dbReference type="EMBL" id="JAVXUO010000128">
    <property type="protein sequence ID" value="KAK2995210.1"/>
    <property type="molecule type" value="Genomic_DNA"/>
</dbReference>
<dbReference type="InterPro" id="IPR044821">
    <property type="entry name" value="At1g28695/At4g15970-like"/>
</dbReference>